<evidence type="ECO:0000313" key="2">
    <source>
        <dbReference type="EMBL" id="TCP02950.1"/>
    </source>
</evidence>
<name>A0A4R2M987_RUBGE</name>
<evidence type="ECO:0000256" key="1">
    <source>
        <dbReference type="SAM" id="Phobius"/>
    </source>
</evidence>
<keyword evidence="1" id="KW-1133">Transmembrane helix</keyword>
<feature type="transmembrane region" description="Helical" evidence="1">
    <location>
        <begin position="153"/>
        <end position="177"/>
    </location>
</feature>
<reference evidence="2 3" key="1">
    <citation type="submission" date="2019-03" db="EMBL/GenBank/DDBJ databases">
        <title>Genomic Encyclopedia of Type Strains, Phase IV (KMG-IV): sequencing the most valuable type-strain genomes for metagenomic binning, comparative biology and taxonomic classification.</title>
        <authorList>
            <person name="Goeker M."/>
        </authorList>
    </citation>
    <scope>NUCLEOTIDE SEQUENCE [LARGE SCALE GENOMIC DNA]</scope>
    <source>
        <strain evidence="2 3">DSM 1709</strain>
    </source>
</reference>
<feature type="transmembrane region" description="Helical" evidence="1">
    <location>
        <begin position="397"/>
        <end position="426"/>
    </location>
</feature>
<feature type="transmembrane region" description="Helical" evidence="1">
    <location>
        <begin position="496"/>
        <end position="515"/>
    </location>
</feature>
<feature type="transmembrane region" description="Helical" evidence="1">
    <location>
        <begin position="438"/>
        <end position="456"/>
    </location>
</feature>
<keyword evidence="1" id="KW-0472">Membrane</keyword>
<sequence length="547" mass="58069">MRTDFIRVYKSVHTWTGIVAGLALFIAFYAGALTVFKEPLQRWSAPPAAGVEATPLAAAPELIARTLAAHPQAAEGFSLHLVAAEHRAGRLSWEEHEPGADDHDELAGRRMAAVLDADGSLRSAEADGSRVAEFIDVLHRVVGLPVDSDEHRWLMGAVCVAYVLALVSGVVVLLPTLVKDFFALRLGRNLKRMWLDAHNVVGIVSLPFHLLMALTAVGFAFHDGIYALQDRLLHDGRLGATFAPPRSGDASAVRDPAAMLAPALLVEKARALAPGFEPTMLQYARLDGPRPTVRIWGRDAATLSPRVPGGFAVLDPYTGRVLSTDYLPKRQTAAFTVISTVFALHFATFGGTPLQWMYFVLGLAGAWLFYSGNLLWVESRRKARRGDVPLPAQRRDVRAMAALTVGVALGCVVGISATLVAGKWLYGRVEDLTLAHQLVYYAVFFGAIGWAFVLGAARASVHLLWAAAAATAAIPATTLAAWALPALGLWAHGSGAALGVDLTAAAGALVFVVLARATARRVRVGAEDSVWSGRAAAEAASGPAAAA</sequence>
<dbReference type="Pfam" id="PF03929">
    <property type="entry name" value="PepSY_TM"/>
    <property type="match status" value="1"/>
</dbReference>
<dbReference type="OrthoDB" id="9776609at2"/>
<accession>A0A4R2M987</accession>
<feature type="transmembrane region" description="Helical" evidence="1">
    <location>
        <begin position="463"/>
        <end position="484"/>
    </location>
</feature>
<proteinExistence type="predicted"/>
<evidence type="ECO:0000313" key="3">
    <source>
        <dbReference type="Proteomes" id="UP000295106"/>
    </source>
</evidence>
<organism evidence="2 3">
    <name type="scientific">Rubrivivax gelatinosus</name>
    <name type="common">Rhodocyclus gelatinosus</name>
    <name type="synonym">Rhodopseudomonas gelatinosa</name>
    <dbReference type="NCBI Taxonomy" id="28068"/>
    <lineage>
        <taxon>Bacteria</taxon>
        <taxon>Pseudomonadati</taxon>
        <taxon>Pseudomonadota</taxon>
        <taxon>Betaproteobacteria</taxon>
        <taxon>Burkholderiales</taxon>
        <taxon>Sphaerotilaceae</taxon>
        <taxon>Rubrivivax</taxon>
    </lineage>
</organism>
<dbReference type="EMBL" id="SLXD01000005">
    <property type="protein sequence ID" value="TCP02950.1"/>
    <property type="molecule type" value="Genomic_DNA"/>
</dbReference>
<feature type="transmembrane region" description="Helical" evidence="1">
    <location>
        <begin position="356"/>
        <end position="376"/>
    </location>
</feature>
<dbReference type="PANTHER" id="PTHR34219">
    <property type="entry name" value="IRON-REGULATED INNER MEMBRANE PROTEIN-RELATED"/>
    <property type="match status" value="1"/>
</dbReference>
<dbReference type="PANTHER" id="PTHR34219:SF9">
    <property type="entry name" value="IRON-REGULATED INNER MEMBRANE PROTEIN"/>
    <property type="match status" value="1"/>
</dbReference>
<dbReference type="InterPro" id="IPR005625">
    <property type="entry name" value="PepSY-ass_TM"/>
</dbReference>
<dbReference type="Proteomes" id="UP000295106">
    <property type="component" value="Unassembled WGS sequence"/>
</dbReference>
<protein>
    <submittedName>
        <fullName evidence="2">Putative iron-regulated membrane protein</fullName>
    </submittedName>
</protein>
<comment type="caution">
    <text evidence="2">The sequence shown here is derived from an EMBL/GenBank/DDBJ whole genome shotgun (WGS) entry which is preliminary data.</text>
</comment>
<dbReference type="AlphaFoldDB" id="A0A4R2M987"/>
<gene>
    <name evidence="2" type="ORF">EV684_105116</name>
</gene>
<dbReference type="RefSeq" id="WP_132646552.1">
    <property type="nucleotide sequence ID" value="NZ_CP181386.1"/>
</dbReference>
<feature type="transmembrane region" description="Helical" evidence="1">
    <location>
        <begin position="197"/>
        <end position="221"/>
    </location>
</feature>
<feature type="transmembrane region" description="Helical" evidence="1">
    <location>
        <begin position="12"/>
        <end position="36"/>
    </location>
</feature>
<dbReference type="GeneID" id="99684617"/>
<keyword evidence="1" id="KW-0812">Transmembrane</keyword>